<dbReference type="Gene3D" id="2.160.20.10">
    <property type="entry name" value="Single-stranded right-handed beta-helix, Pectin lyase-like"/>
    <property type="match status" value="2"/>
</dbReference>
<keyword evidence="6" id="KW-1185">Reference proteome</keyword>
<feature type="chain" id="PRO_5002737386" evidence="2">
    <location>
        <begin position="19"/>
        <end position="1404"/>
    </location>
</feature>
<evidence type="ECO:0000259" key="3">
    <source>
        <dbReference type="Pfam" id="PF18962"/>
    </source>
</evidence>
<gene>
    <name evidence="5" type="ORF">KAOT1_00935</name>
</gene>
<evidence type="ECO:0000256" key="1">
    <source>
        <dbReference type="ARBA" id="ARBA00022729"/>
    </source>
</evidence>
<evidence type="ECO:0000256" key="2">
    <source>
        <dbReference type="SAM" id="SignalP"/>
    </source>
</evidence>
<dbReference type="InterPro" id="IPR011050">
    <property type="entry name" value="Pectin_lyase_fold/virulence"/>
</dbReference>
<dbReference type="InterPro" id="IPR006626">
    <property type="entry name" value="PbH1"/>
</dbReference>
<organism evidence="5 6">
    <name type="scientific">Kordia algicida OT-1</name>
    <dbReference type="NCBI Taxonomy" id="391587"/>
    <lineage>
        <taxon>Bacteria</taxon>
        <taxon>Pseudomonadati</taxon>
        <taxon>Bacteroidota</taxon>
        <taxon>Flavobacteriia</taxon>
        <taxon>Flavobacteriales</taxon>
        <taxon>Flavobacteriaceae</taxon>
        <taxon>Kordia</taxon>
    </lineage>
</organism>
<sequence length="1404" mass="151362">MNSRLLSVFLLFCSIAFGQIPTNGLQRAYDFTNGSLADGANGANFTQNGTNLVVDNDRFGTSSNSIQLNGDFLNSTTFSFTDISIAFWIKTDVIDGNERTIFDKSERTSANFSSANDYKNGFFIYLKDGRIGFKSSRRVVVNNNTQAQGNFLGDRFFSEFVADGTWKHIVITIKKEATQFNTSSGRNTYPYTYNFYVDNTLSQTSTENVQVGGIFTGRDLDRPVDLKIANISNGTLTATQTYQDTIDDIYIYNRVLTASEVSQITLDNNYTVCETPDIADFSTSNITENTATLVLPQTDTYDIAYGLSSQPFNTHTIITDVSGNVFVNNLDFSSEYTVRYRKKCNGNTTYNPASGWSLPATFRTKGPLFVNVNATGLNDGSSWANAYTSLQDALAVVNANEEIWVASGTYTANATDRTQSFTVNDNNVKLYGGFAGTETSISQRDVANNETILSGDLMNNDNNVIDFSESTRSDNTQHIIRLNAHNTTIDGFTISDGHTMGASNEAGAAIFIAVSNPLGFTVNNCIIKNNVADNGAFFTFSSQFAYLNGTRNVTVTNTVVENNLSRYGTINFRAANAENTIGTLYNCLFKDNVVKDRPGTAGFAGSVVWAVSNSVPARLTITLNMINCTAVNNQDLGTNSSLNNFTRSPIMVGENGSTMVTDISNTIIWNNTTTSGNTSRAVSGGNSSNIGTILISDSISNDDFANIAAGSKVNTSNADPLFTSATDFTLQATSPAIDFGDNSKLPTPLNVDLAGNSRIFNVHVDMGAYEFGATTFRPVLNILATDGSVTTNPNPTNGGYDFNQTVQLTPIPNAGFEFTGWSGDLSGNDVNEQLLMDSNKAVTATFTPIQRTLTINSTGGTITTNPTPVNGTYDNGTTVTITVTPNTGFMFDSWSDDASGNANPLTIIMDDDKTITANYLKNRVFVDANATGANDGTSWADAYTSLRDALDNNPISDFWIKAGTYLPGSNRTDIFTLTADQSLYGGFNGTETMLSQRDPEINVTILSGDLLGNDDGVMTFGNATYSDNSQRILQITQNNVVIDGITLSGGNANGGNNSLKSGAAIRIIESCKSVTINDVLFTNNRVERGGVVYYAHTSAQSGNYDYTFTNCTFTNNLGRFASLVYGENPRTNGTLTSTFINCAFYENVVADLSGSDAGTNALFWFRTDLATTQEAIFINSTIANNSLSATSTTTAGVVSISRNSGTANLEIYNTIIWDNTLTNGNEQVSVNRFGTQTTPNSVTIANSLAPDGFSNWTTISNIQTSNPMFSDPSAGRYTLMTGSPAIDAGDNTLLPATITEDLNGNTRIVGGTIDMGAYEFDPTLSTEEVSASPLDFTIYPNPAKATLHIQTTENIQTITIFDMTGKQILTSNATTIDVRSLQSGMYILQVTSNQKNSTKRFIKQ</sequence>
<dbReference type="InterPro" id="IPR026444">
    <property type="entry name" value="Secre_tail"/>
</dbReference>
<dbReference type="Pfam" id="PF18962">
    <property type="entry name" value="Por_Secre_tail"/>
    <property type="match status" value="1"/>
</dbReference>
<feature type="domain" description="Bacterial repeat" evidence="4">
    <location>
        <begin position="785"/>
        <end position="849"/>
    </location>
</feature>
<feature type="domain" description="Bacterial repeat" evidence="4">
    <location>
        <begin position="852"/>
        <end position="922"/>
    </location>
</feature>
<evidence type="ECO:0000313" key="5">
    <source>
        <dbReference type="EMBL" id="EDP94211.1"/>
    </source>
</evidence>
<dbReference type="SUPFAM" id="SSF51126">
    <property type="entry name" value="Pectin lyase-like"/>
    <property type="match status" value="2"/>
</dbReference>
<name>A9EDQ9_9FLAO</name>
<dbReference type="RefSeq" id="WP_007092763.1">
    <property type="nucleotide sequence ID" value="NZ_CP142125.1"/>
</dbReference>
<proteinExistence type="predicted"/>
<dbReference type="InterPro" id="IPR044060">
    <property type="entry name" value="Bacterial_rp_domain"/>
</dbReference>
<dbReference type="GO" id="GO:0005975">
    <property type="term" value="P:carbohydrate metabolic process"/>
    <property type="evidence" value="ECO:0007669"/>
    <property type="project" value="UniProtKB-ARBA"/>
</dbReference>
<protein>
    <submittedName>
        <fullName evidence="5">Fibronectin type III domain protein</fullName>
    </submittedName>
</protein>
<dbReference type="InterPro" id="IPR059226">
    <property type="entry name" value="Choice_anch_Q_dom"/>
</dbReference>
<feature type="domain" description="Secretion system C-terminal sorting" evidence="3">
    <location>
        <begin position="1338"/>
        <end position="1402"/>
    </location>
</feature>
<dbReference type="NCBIfam" id="NF041518">
    <property type="entry name" value="choice_anch_Q"/>
    <property type="match status" value="2"/>
</dbReference>
<feature type="signal peptide" evidence="2">
    <location>
        <begin position="1"/>
        <end position="18"/>
    </location>
</feature>
<dbReference type="SUPFAM" id="SSF49899">
    <property type="entry name" value="Concanavalin A-like lectins/glucanases"/>
    <property type="match status" value="1"/>
</dbReference>
<dbReference type="HOGENOM" id="CLU_259182_0_0_10"/>
<dbReference type="NCBIfam" id="TIGR04183">
    <property type="entry name" value="Por_Secre_tail"/>
    <property type="match status" value="1"/>
</dbReference>
<dbReference type="EMBL" id="ABIB01000024">
    <property type="protein sequence ID" value="EDP94211.1"/>
    <property type="molecule type" value="Genomic_DNA"/>
</dbReference>
<dbReference type="Proteomes" id="UP000002945">
    <property type="component" value="Unassembled WGS sequence"/>
</dbReference>
<accession>A9EDQ9</accession>
<dbReference type="eggNOG" id="COG4870">
    <property type="taxonomic scope" value="Bacteria"/>
</dbReference>
<dbReference type="InterPro" id="IPR013320">
    <property type="entry name" value="ConA-like_dom_sf"/>
</dbReference>
<evidence type="ECO:0000259" key="4">
    <source>
        <dbReference type="Pfam" id="PF18998"/>
    </source>
</evidence>
<keyword evidence="1 2" id="KW-0732">Signal</keyword>
<evidence type="ECO:0000313" key="6">
    <source>
        <dbReference type="Proteomes" id="UP000002945"/>
    </source>
</evidence>
<dbReference type="OrthoDB" id="8901262at2"/>
<dbReference type="GO" id="GO:0004553">
    <property type="term" value="F:hydrolase activity, hydrolyzing O-glycosyl compounds"/>
    <property type="evidence" value="ECO:0007669"/>
    <property type="project" value="UniProtKB-ARBA"/>
</dbReference>
<dbReference type="Gene3D" id="2.60.120.200">
    <property type="match status" value="1"/>
</dbReference>
<dbReference type="SMART" id="SM00710">
    <property type="entry name" value="PbH1"/>
    <property type="match status" value="9"/>
</dbReference>
<comment type="caution">
    <text evidence="5">The sequence shown here is derived from an EMBL/GenBank/DDBJ whole genome shotgun (WGS) entry which is preliminary data.</text>
</comment>
<dbReference type="eggNOG" id="COG4886">
    <property type="taxonomic scope" value="Bacteria"/>
</dbReference>
<dbReference type="STRING" id="391587.KAOT1_00935"/>
<reference evidence="5 6" key="1">
    <citation type="journal article" date="2011" name="J. Bacteriol.">
        <title>Genome sequence of the algicidal bacterium Kordia algicida OT-1.</title>
        <authorList>
            <person name="Lee H.S."/>
            <person name="Kang S.G."/>
            <person name="Kwon K.K."/>
            <person name="Lee J.H."/>
            <person name="Kim S.J."/>
        </authorList>
    </citation>
    <scope>NUCLEOTIDE SEQUENCE [LARGE SCALE GENOMIC DNA]</scope>
    <source>
        <strain evidence="5 6">OT-1</strain>
    </source>
</reference>
<dbReference type="InterPro" id="IPR012334">
    <property type="entry name" value="Pectin_lyas_fold"/>
</dbReference>
<dbReference type="Pfam" id="PF18998">
    <property type="entry name" value="Flg_new_2"/>
    <property type="match status" value="2"/>
</dbReference>